<reference evidence="1 2" key="1">
    <citation type="submission" date="2014-05" db="EMBL/GenBank/DDBJ databases">
        <title>Draft genome sequence of Amycolatopsis rifamycinica DSM 46095.</title>
        <authorList>
            <person name="Lal R."/>
            <person name="Saxena A."/>
            <person name="Kumari R."/>
            <person name="Mukherjee U."/>
            <person name="Singh P."/>
            <person name="Sangwan N."/>
            <person name="Mahato N.K."/>
        </authorList>
    </citation>
    <scope>NUCLEOTIDE SEQUENCE [LARGE SCALE GENOMIC DNA]</scope>
    <source>
        <strain evidence="1 2">DSM 46095</strain>
    </source>
</reference>
<dbReference type="AlphaFoldDB" id="A0A066TS15"/>
<name>A0A066TS15_9PSEU</name>
<evidence type="ECO:0000313" key="1">
    <source>
        <dbReference type="EMBL" id="KDN17976.1"/>
    </source>
</evidence>
<dbReference type="Proteomes" id="UP000027345">
    <property type="component" value="Unassembled WGS sequence"/>
</dbReference>
<gene>
    <name evidence="1" type="ORF">DV20_33240</name>
</gene>
<dbReference type="RefSeq" id="WP_043786960.1">
    <property type="nucleotide sequence ID" value="NZ_JMQI01000067.1"/>
</dbReference>
<keyword evidence="2" id="KW-1185">Reference proteome</keyword>
<comment type="caution">
    <text evidence="1">The sequence shown here is derived from an EMBL/GenBank/DDBJ whole genome shotgun (WGS) entry which is preliminary data.</text>
</comment>
<dbReference type="EMBL" id="JMQI01000067">
    <property type="protein sequence ID" value="KDN17976.1"/>
    <property type="molecule type" value="Genomic_DNA"/>
</dbReference>
<organism evidence="1 2">
    <name type="scientific">Amycolatopsis rifamycinica</name>
    <dbReference type="NCBI Taxonomy" id="287986"/>
    <lineage>
        <taxon>Bacteria</taxon>
        <taxon>Bacillati</taxon>
        <taxon>Actinomycetota</taxon>
        <taxon>Actinomycetes</taxon>
        <taxon>Pseudonocardiales</taxon>
        <taxon>Pseudonocardiaceae</taxon>
        <taxon>Amycolatopsis</taxon>
    </lineage>
</organism>
<sequence length="59" mass="6341">MSEVFLTPDFTWVVACFGVSRGYAAGRGTAADASPWRQLDEIVHSHDLEVPAGSSRTST</sequence>
<evidence type="ECO:0000313" key="2">
    <source>
        <dbReference type="Proteomes" id="UP000027345"/>
    </source>
</evidence>
<protein>
    <submittedName>
        <fullName evidence="1">Uncharacterized protein</fullName>
    </submittedName>
</protein>
<proteinExistence type="predicted"/>
<accession>A0A066TS15</accession>